<evidence type="ECO:0000313" key="1">
    <source>
        <dbReference type="EMBL" id="LAA79298.1"/>
    </source>
</evidence>
<sequence>MIISYYKKDVINLKIECEGKNERKVLRNSGEDLPIEYAAMISAETTIGKENYIVQPKKSSIRKTYYDLACSIKSFEIPLGFTWLKLKNILSLGSAAMMPHLMIHRVS</sequence>
<protein>
    <submittedName>
        <fullName evidence="1">Uncharacterized protein</fullName>
    </submittedName>
</protein>
<reference evidence="1" key="2">
    <citation type="submission" date="2017-11" db="EMBL/GenBank/DDBJ databases">
        <title>Coralsnake Venomics: Analyses of Venom Gland Transcriptomes and Proteomes of Six Brazilian Taxa.</title>
        <authorList>
            <person name="Aird S.D."/>
            <person name="Jorge da Silva N."/>
            <person name="Qiu L."/>
            <person name="Villar-Briones A."/>
            <person name="Aparecida-Saddi V."/>
            <person name="Campos-Telles M.P."/>
            <person name="Grau M."/>
            <person name="Mikheyev A.S."/>
        </authorList>
    </citation>
    <scope>NUCLEOTIDE SEQUENCE</scope>
    <source>
        <tissue evidence="1">Venom_gland</tissue>
    </source>
</reference>
<dbReference type="EMBL" id="IACK01077310">
    <property type="protein sequence ID" value="LAA79298.1"/>
    <property type="molecule type" value="Transcribed_RNA"/>
</dbReference>
<dbReference type="AlphaFoldDB" id="A0A2D4I511"/>
<name>A0A2D4I511_MICLE</name>
<organism evidence="1">
    <name type="scientific">Micrurus lemniscatus lemniscatus</name>
    <dbReference type="NCBI Taxonomy" id="129467"/>
    <lineage>
        <taxon>Eukaryota</taxon>
        <taxon>Metazoa</taxon>
        <taxon>Chordata</taxon>
        <taxon>Craniata</taxon>
        <taxon>Vertebrata</taxon>
        <taxon>Euteleostomi</taxon>
        <taxon>Lepidosauria</taxon>
        <taxon>Squamata</taxon>
        <taxon>Bifurcata</taxon>
        <taxon>Unidentata</taxon>
        <taxon>Episquamata</taxon>
        <taxon>Toxicofera</taxon>
        <taxon>Serpentes</taxon>
        <taxon>Colubroidea</taxon>
        <taxon>Elapidae</taxon>
        <taxon>Elapinae</taxon>
        <taxon>Micrurus</taxon>
    </lineage>
</organism>
<reference evidence="1" key="1">
    <citation type="submission" date="2017-07" db="EMBL/GenBank/DDBJ databases">
        <authorList>
            <person name="Mikheyev A."/>
            <person name="Grau M."/>
        </authorList>
    </citation>
    <scope>NUCLEOTIDE SEQUENCE</scope>
    <source>
        <tissue evidence="1">Venom_gland</tissue>
    </source>
</reference>
<accession>A0A2D4I511</accession>
<proteinExistence type="predicted"/>